<protein>
    <recommendedName>
        <fullName evidence="1">GYF domain-containing protein</fullName>
    </recommendedName>
</protein>
<dbReference type="RefSeq" id="WP_057181134.1">
    <property type="nucleotide sequence ID" value="NZ_BDQM01000004.1"/>
</dbReference>
<feature type="domain" description="GYF" evidence="1">
    <location>
        <begin position="4"/>
        <end position="50"/>
    </location>
</feature>
<dbReference type="Pfam" id="PF14237">
    <property type="entry name" value="GYF_2"/>
    <property type="match status" value="1"/>
</dbReference>
<sequence>MKKWFFSDNGEVTGPLALKESNEFISKNPDLYAWHPSYTHWVPVSCINEFETSVTPPPPPVAIPNDLIDDLIGEEKELITTLERIDKTIKITSDSLYEIDTELDNYSTIAHNLTEEVRVVVKTIEEQYAALQKNLANVIKADY</sequence>
<proteinExistence type="predicted"/>
<name>A0ABQ0MSD3_9GAMM</name>
<evidence type="ECO:0000313" key="2">
    <source>
        <dbReference type="EMBL" id="GAW95259.1"/>
    </source>
</evidence>
<dbReference type="InterPro" id="IPR025640">
    <property type="entry name" value="GYF_2"/>
</dbReference>
<comment type="caution">
    <text evidence="2">The sequence shown here is derived from an EMBL/GenBank/DDBJ whole genome shotgun (WGS) entry which is preliminary data.</text>
</comment>
<keyword evidence="3" id="KW-1185">Reference proteome</keyword>
<reference evidence="2 3" key="1">
    <citation type="submission" date="2017-06" db="EMBL/GenBank/DDBJ databases">
        <title>Whole Genome Sequences of Colwellia marinimaniae MTCD1.</title>
        <authorList>
            <person name="Kusumoto H."/>
            <person name="Inoue M."/>
            <person name="Tanikawa K."/>
            <person name="Maeji H."/>
            <person name="Cameron J.H."/>
            <person name="Bartlett D.H."/>
        </authorList>
    </citation>
    <scope>NUCLEOTIDE SEQUENCE [LARGE SCALE GENOMIC DNA]</scope>
    <source>
        <strain evidence="2 3">MTCD1</strain>
    </source>
</reference>
<accession>A0ABQ0MSD3</accession>
<evidence type="ECO:0000259" key="1">
    <source>
        <dbReference type="Pfam" id="PF14237"/>
    </source>
</evidence>
<evidence type="ECO:0000313" key="3">
    <source>
        <dbReference type="Proteomes" id="UP000197068"/>
    </source>
</evidence>
<dbReference type="Proteomes" id="UP000197068">
    <property type="component" value="Unassembled WGS sequence"/>
</dbReference>
<dbReference type="EMBL" id="BDQM01000004">
    <property type="protein sequence ID" value="GAW95259.1"/>
    <property type="molecule type" value="Genomic_DNA"/>
</dbReference>
<gene>
    <name evidence="2" type="ORF">MTCD1_00861</name>
</gene>
<organism evidence="2 3">
    <name type="scientific">Colwellia marinimaniae</name>
    <dbReference type="NCBI Taxonomy" id="1513592"/>
    <lineage>
        <taxon>Bacteria</taxon>
        <taxon>Pseudomonadati</taxon>
        <taxon>Pseudomonadota</taxon>
        <taxon>Gammaproteobacteria</taxon>
        <taxon>Alteromonadales</taxon>
        <taxon>Colwelliaceae</taxon>
        <taxon>Colwellia</taxon>
    </lineage>
</organism>